<evidence type="ECO:0000256" key="1">
    <source>
        <dbReference type="ARBA" id="ARBA00009481"/>
    </source>
</evidence>
<keyword evidence="4" id="KW-0808">Transferase</keyword>
<accession>A0A1Y3PMS9</accession>
<dbReference type="Pfam" id="PF13439">
    <property type="entry name" value="Glyco_transf_4"/>
    <property type="match status" value="1"/>
</dbReference>
<dbReference type="Proteomes" id="UP000196475">
    <property type="component" value="Unassembled WGS sequence"/>
</dbReference>
<gene>
    <name evidence="4" type="ORF">BAA01_00040</name>
</gene>
<evidence type="ECO:0000313" key="4">
    <source>
        <dbReference type="EMBL" id="OUM88705.1"/>
    </source>
</evidence>
<dbReference type="PANTHER" id="PTHR12526:SF630">
    <property type="entry name" value="GLYCOSYLTRANSFERASE"/>
    <property type="match status" value="1"/>
</dbReference>
<comment type="caution">
    <text evidence="4">The sequence shown here is derived from an EMBL/GenBank/DDBJ whole genome shotgun (WGS) entry which is preliminary data.</text>
</comment>
<name>A0A1Y3PMS9_9BACI</name>
<evidence type="ECO:0000259" key="3">
    <source>
        <dbReference type="Pfam" id="PF13439"/>
    </source>
</evidence>
<dbReference type="Gene3D" id="3.40.50.2000">
    <property type="entry name" value="Glycogen Phosphorylase B"/>
    <property type="match status" value="2"/>
</dbReference>
<organism evidence="4 5">
    <name type="scientific">Bacillus thermozeamaize</name>
    <dbReference type="NCBI Taxonomy" id="230954"/>
    <lineage>
        <taxon>Bacteria</taxon>
        <taxon>Bacillati</taxon>
        <taxon>Bacillota</taxon>
        <taxon>Bacilli</taxon>
        <taxon>Bacillales</taxon>
        <taxon>Bacillaceae</taxon>
        <taxon>Bacillus</taxon>
    </lineage>
</organism>
<dbReference type="GO" id="GO:0016757">
    <property type="term" value="F:glycosyltransferase activity"/>
    <property type="evidence" value="ECO:0007669"/>
    <property type="project" value="InterPro"/>
</dbReference>
<feature type="domain" description="Glycosyl transferase family 1" evidence="2">
    <location>
        <begin position="196"/>
        <end position="345"/>
    </location>
</feature>
<feature type="domain" description="Glycosyltransferase subfamily 4-like N-terminal" evidence="3">
    <location>
        <begin position="19"/>
        <end position="180"/>
    </location>
</feature>
<dbReference type="EMBL" id="LZRT01000057">
    <property type="protein sequence ID" value="OUM88705.1"/>
    <property type="molecule type" value="Genomic_DNA"/>
</dbReference>
<proteinExistence type="inferred from homology"/>
<evidence type="ECO:0000259" key="2">
    <source>
        <dbReference type="Pfam" id="PF00534"/>
    </source>
</evidence>
<dbReference type="Pfam" id="PF00534">
    <property type="entry name" value="Glycos_transf_1"/>
    <property type="match status" value="1"/>
</dbReference>
<protein>
    <submittedName>
        <fullName evidence="4">Glycosyl transferase</fullName>
    </submittedName>
</protein>
<sequence>MNRERRKRVALFVPSLRGGGAERIMLNLAGEFAERGLNVDLILAKAEGPYLAEKHPSVRLIDLKARRVLFSLPGLVRYLRRERPVALLSALDHANLVALWARSLARVPVRVVVSVHNTVSQATARDRNKRSRWILRGMGLFYPRAEAVVAVSEGVAKDLVNVVRLSREKIRVIYNPVVTQALFVKADEPFDHPWFAPGAPPVILGVGRLTEQKDFPTLIRAFALVRKKHPARLMILGEGEERSKLETLVQELGLEKDVALPGFVNNPFKYMKRAGVFVLSSKWEGFGNVLVEAMALGTPVVSTDCPSGPAEILENGRWGRLVPVGDVYALAEAIIETLDEEHHPDVANRAKDFAVELAVEKYINVLGV</sequence>
<dbReference type="CDD" id="cd03811">
    <property type="entry name" value="GT4_GT28_WabH-like"/>
    <property type="match status" value="1"/>
</dbReference>
<dbReference type="InterPro" id="IPR001296">
    <property type="entry name" value="Glyco_trans_1"/>
</dbReference>
<dbReference type="InterPro" id="IPR028098">
    <property type="entry name" value="Glyco_trans_4-like_N"/>
</dbReference>
<dbReference type="SUPFAM" id="SSF53756">
    <property type="entry name" value="UDP-Glycosyltransferase/glycogen phosphorylase"/>
    <property type="match status" value="1"/>
</dbReference>
<reference evidence="5" key="1">
    <citation type="submission" date="2016-06" db="EMBL/GenBank/DDBJ databases">
        <authorList>
            <person name="Nascimento L."/>
            <person name="Pereira R.V."/>
            <person name="Martins L.F."/>
            <person name="Quaggio R.B."/>
            <person name="Silva A.M."/>
            <person name="Setubal J.C."/>
        </authorList>
    </citation>
    <scope>NUCLEOTIDE SEQUENCE [LARGE SCALE GENOMIC DNA]</scope>
</reference>
<comment type="similarity">
    <text evidence="1">Belongs to the glycosyltransferase group 1 family. Glycosyltransferase 4 subfamily.</text>
</comment>
<evidence type="ECO:0000313" key="5">
    <source>
        <dbReference type="Proteomes" id="UP000196475"/>
    </source>
</evidence>
<dbReference type="PANTHER" id="PTHR12526">
    <property type="entry name" value="GLYCOSYLTRANSFERASE"/>
    <property type="match status" value="1"/>
</dbReference>
<dbReference type="AlphaFoldDB" id="A0A1Y3PMS9"/>